<feature type="region of interest" description="Disordered" evidence="2">
    <location>
        <begin position="1039"/>
        <end position="1058"/>
    </location>
</feature>
<feature type="compositionally biased region" description="Pro residues" evidence="2">
    <location>
        <begin position="271"/>
        <end position="281"/>
    </location>
</feature>
<feature type="region of interest" description="Disordered" evidence="2">
    <location>
        <begin position="265"/>
        <end position="393"/>
    </location>
</feature>
<organism evidence="3 4">
    <name type="scientific">Pleodorina starrii</name>
    <dbReference type="NCBI Taxonomy" id="330485"/>
    <lineage>
        <taxon>Eukaryota</taxon>
        <taxon>Viridiplantae</taxon>
        <taxon>Chlorophyta</taxon>
        <taxon>core chlorophytes</taxon>
        <taxon>Chlorophyceae</taxon>
        <taxon>CS clade</taxon>
        <taxon>Chlamydomonadales</taxon>
        <taxon>Volvocaceae</taxon>
        <taxon>Pleodorina</taxon>
    </lineage>
</organism>
<dbReference type="AlphaFoldDB" id="A0A9W6BMB1"/>
<feature type="region of interest" description="Disordered" evidence="2">
    <location>
        <begin position="498"/>
        <end position="523"/>
    </location>
</feature>
<feature type="compositionally biased region" description="Gly residues" evidence="2">
    <location>
        <begin position="992"/>
        <end position="1001"/>
    </location>
</feature>
<feature type="compositionally biased region" description="Pro residues" evidence="2">
    <location>
        <begin position="806"/>
        <end position="819"/>
    </location>
</feature>
<dbReference type="GO" id="GO:0003682">
    <property type="term" value="F:chromatin binding"/>
    <property type="evidence" value="ECO:0007669"/>
    <property type="project" value="TreeGrafter"/>
</dbReference>
<sequence>MDSPSRWQSAALEQDVLPSTSAFVAPGQENFFLAQAQCLDGSPGRFRTGSVPASPSQLQAGLLLHGGYPGDYPGLANHHTNQEFPAQSSSSPGNRAQQPFPPQLYPTSPALSHQAAAHLVALDVAAASHSPNHGALPGSPTRMFPSPSAPSHLGLDSGLGMYGAQLSYMGYDAASQYGQALQRQQLGQQQLSAPQLGQRLAAAAATAAGLAADAAAVGQLQNLPYGMSMPHSLYAPYPQPQPGSPHSHASAPQALMLRSGVADQYGGASFPLPPPPLPHQSPPNSSAQGPFPRATEPSVGGAPAAAAEARFAGPAANESARAGSGAGREGGNGPGSIWVGPDGAAHMAPPPLPAAQSSPAAMKAGPGGPMMGSPHSPRGGLPGMAGGGGGMHGGAVRHVVEELRTSPLIFPSDYETPVRPGMGGGGGRSMGGAAHGGFGGGGGGGSAERNVVAQRYQAQILSLERQNAELQKRLADVQAALDASQTAKQALEAKQDAMADQVAQANQHSKSRESALESARRANDALSGELRGCQEELAAARNALAAAKDTAVQWQDRAMEVGKELEAARKKIETLGEEERRLSSETMSLRKEVQQLNDVIIKGRIESAELREKLRGAQQETARAASTAHAVASRAESEQEGAAVQLACMRNKVVELESRNSQLMYDMAGLREEVARSRQAADAAKAALAAKPAGIASDGGTSARQHPHSAWMAHDCNPSGGGGAYGAYSGGAYGGAMYGGSIGAGGGGGGYAAAGGGGHGGTSYGGSTYGGGSAGGSVVAAAGGGAGSIGGGSTHGSVGGASFGRPPLPPQPGAFPPSQPEQAAAASNSGGSATAAAVLRELPPDIAFSKLDPETFRSMVRAEAEALARGNGGGGMYRHESAPQTGANSPRKTSYGTRYSGDLAAEPGGSSGAPPPPPRSAWGAAADGPTRDMVAAGPLADARGMWRPPPQGEDRSFGGGGGGGGGGDAVGAGLGWQPQTKLSSAGGTSSSAGGGGGGGPNYGSARGSAPPSAGGGGGSPPPYAVHTTDNSYAYRRPANAVGAGTAPSGGGGGDTPYGTEETVKDMVARSKALEDQLMVLCAEKGGLEAEYARMPLGAGRSLRERNRKAVVEQRLDLLNKEISSVRMQLKRLGMK</sequence>
<feature type="region of interest" description="Disordered" evidence="2">
    <location>
        <begin position="869"/>
        <end position="1028"/>
    </location>
</feature>
<feature type="compositionally biased region" description="Low complexity" evidence="2">
    <location>
        <begin position="300"/>
        <end position="323"/>
    </location>
</feature>
<protein>
    <submittedName>
        <fullName evidence="3">Uncharacterized protein</fullName>
    </submittedName>
</protein>
<feature type="compositionally biased region" description="Gly residues" evidence="2">
    <location>
        <begin position="957"/>
        <end position="974"/>
    </location>
</feature>
<feature type="compositionally biased region" description="Low complexity" evidence="2">
    <location>
        <begin position="820"/>
        <end position="830"/>
    </location>
</feature>
<feature type="compositionally biased region" description="Low complexity" evidence="2">
    <location>
        <begin position="354"/>
        <end position="364"/>
    </location>
</feature>
<proteinExistence type="predicted"/>
<dbReference type="Proteomes" id="UP001165080">
    <property type="component" value="Unassembled WGS sequence"/>
</dbReference>
<feature type="compositionally biased region" description="Gly residues" evidence="2">
    <location>
        <begin position="324"/>
        <end position="334"/>
    </location>
</feature>
<keyword evidence="1" id="KW-0175">Coiled coil</keyword>
<feature type="coiled-coil region" evidence="1">
    <location>
        <begin position="653"/>
        <end position="687"/>
    </location>
</feature>
<comment type="caution">
    <text evidence="3">The sequence shown here is derived from an EMBL/GenBank/DDBJ whole genome shotgun (WGS) entry which is preliminary data.</text>
</comment>
<feature type="region of interest" description="Disordered" evidence="2">
    <location>
        <begin position="424"/>
        <end position="446"/>
    </location>
</feature>
<dbReference type="GO" id="GO:0000785">
    <property type="term" value="C:chromatin"/>
    <property type="evidence" value="ECO:0007669"/>
    <property type="project" value="TreeGrafter"/>
</dbReference>
<feature type="compositionally biased region" description="Gly residues" evidence="2">
    <location>
        <begin position="792"/>
        <end position="802"/>
    </location>
</feature>
<feature type="region of interest" description="Disordered" evidence="2">
    <location>
        <begin position="72"/>
        <end position="108"/>
    </location>
</feature>
<evidence type="ECO:0000313" key="4">
    <source>
        <dbReference type="Proteomes" id="UP001165080"/>
    </source>
</evidence>
<evidence type="ECO:0000313" key="3">
    <source>
        <dbReference type="EMBL" id="GLC54881.1"/>
    </source>
</evidence>
<feature type="compositionally biased region" description="Polar residues" evidence="2">
    <location>
        <begin position="882"/>
        <end position="897"/>
    </location>
</feature>
<dbReference type="GO" id="GO:0000796">
    <property type="term" value="C:condensin complex"/>
    <property type="evidence" value="ECO:0007669"/>
    <property type="project" value="TreeGrafter"/>
</dbReference>
<feature type="region of interest" description="Disordered" evidence="2">
    <location>
        <begin position="792"/>
        <end position="830"/>
    </location>
</feature>
<dbReference type="PANTHER" id="PTHR43941">
    <property type="entry name" value="STRUCTURAL MAINTENANCE OF CHROMOSOMES PROTEIN 2"/>
    <property type="match status" value="1"/>
</dbReference>
<dbReference type="GO" id="GO:0007076">
    <property type="term" value="P:mitotic chromosome condensation"/>
    <property type="evidence" value="ECO:0007669"/>
    <property type="project" value="TreeGrafter"/>
</dbReference>
<name>A0A9W6BMB1_9CHLO</name>
<feature type="compositionally biased region" description="Basic and acidic residues" evidence="2">
    <location>
        <begin position="510"/>
        <end position="523"/>
    </location>
</feature>
<gene>
    <name evidence="3" type="primary">PLEST006294</name>
    <name evidence="3" type="ORF">PLESTB_000915800</name>
</gene>
<evidence type="ECO:0000256" key="1">
    <source>
        <dbReference type="SAM" id="Coils"/>
    </source>
</evidence>
<evidence type="ECO:0000256" key="2">
    <source>
        <dbReference type="SAM" id="MobiDB-lite"/>
    </source>
</evidence>
<feature type="compositionally biased region" description="Low complexity" evidence="2">
    <location>
        <begin position="1002"/>
        <end position="1012"/>
    </location>
</feature>
<dbReference type="GO" id="GO:0000793">
    <property type="term" value="C:condensed chromosome"/>
    <property type="evidence" value="ECO:0007669"/>
    <property type="project" value="TreeGrafter"/>
</dbReference>
<feature type="compositionally biased region" description="Polar residues" evidence="2">
    <location>
        <begin position="78"/>
        <end position="97"/>
    </location>
</feature>
<accession>A0A9W6BMB1</accession>
<dbReference type="EMBL" id="BRXU01000011">
    <property type="protein sequence ID" value="GLC54881.1"/>
    <property type="molecule type" value="Genomic_DNA"/>
</dbReference>
<dbReference type="PANTHER" id="PTHR43941:SF1">
    <property type="entry name" value="STRUCTURAL MAINTENANCE OF CHROMOSOMES PROTEIN 2"/>
    <property type="match status" value="1"/>
</dbReference>
<feature type="compositionally biased region" description="Gly residues" evidence="2">
    <location>
        <begin position="380"/>
        <end position="393"/>
    </location>
</feature>
<keyword evidence="4" id="KW-1185">Reference proteome</keyword>
<reference evidence="3 4" key="1">
    <citation type="journal article" date="2023" name="Commun. Biol.">
        <title>Reorganization of the ancestral sex-determining regions during the evolution of trioecy in Pleodorina starrii.</title>
        <authorList>
            <person name="Takahashi K."/>
            <person name="Suzuki S."/>
            <person name="Kawai-Toyooka H."/>
            <person name="Yamamoto K."/>
            <person name="Hamaji T."/>
            <person name="Ootsuki R."/>
            <person name="Yamaguchi H."/>
            <person name="Kawachi M."/>
            <person name="Higashiyama T."/>
            <person name="Nozaki H."/>
        </authorList>
    </citation>
    <scope>NUCLEOTIDE SEQUENCE [LARGE SCALE GENOMIC DNA]</scope>
    <source>
        <strain evidence="3 4">NIES-4479</strain>
    </source>
</reference>